<evidence type="ECO:0000313" key="2">
    <source>
        <dbReference type="Proteomes" id="UP000694923"/>
    </source>
</evidence>
<name>A0ABM0Q636_GALVR</name>
<reference evidence="3" key="1">
    <citation type="submission" date="2025-08" db="UniProtKB">
        <authorList>
            <consortium name="RefSeq"/>
        </authorList>
    </citation>
    <scope>IDENTIFICATION</scope>
</reference>
<accession>A0ABM0Q636</accession>
<protein>
    <submittedName>
        <fullName evidence="3">Phospholipase B-like 2</fullName>
    </submittedName>
</protein>
<dbReference type="GeneID" id="103584700"/>
<sequence length="111" mass="11475">MYLSSGSGLAPALVLALLIELFLSGMVGATPAPGNRWGQDGPVPPAFRTSSVLLDASGQLRLVDGRHPDAVAWANFTNAIRETGSCLHGGPFTTSEAVVQRSGPSLCLGRD</sequence>
<keyword evidence="1" id="KW-0732">Signal</keyword>
<gene>
    <name evidence="3" type="primary">LOC103584700</name>
</gene>
<dbReference type="Proteomes" id="UP000694923">
    <property type="component" value="Unplaced"/>
</dbReference>
<feature type="signal peptide" evidence="1">
    <location>
        <begin position="1"/>
        <end position="29"/>
    </location>
</feature>
<proteinExistence type="predicted"/>
<keyword evidence="2" id="KW-1185">Reference proteome</keyword>
<evidence type="ECO:0000256" key="1">
    <source>
        <dbReference type="SAM" id="SignalP"/>
    </source>
</evidence>
<organism evidence="2 3">
    <name type="scientific">Galeopterus variegatus</name>
    <name type="common">Malayan flying lemur</name>
    <name type="synonym">Cynocephalus variegatus</name>
    <dbReference type="NCBI Taxonomy" id="482537"/>
    <lineage>
        <taxon>Eukaryota</taxon>
        <taxon>Metazoa</taxon>
        <taxon>Chordata</taxon>
        <taxon>Craniata</taxon>
        <taxon>Vertebrata</taxon>
        <taxon>Euteleostomi</taxon>
        <taxon>Mammalia</taxon>
        <taxon>Eutheria</taxon>
        <taxon>Euarchontoglires</taxon>
        <taxon>Dermoptera</taxon>
        <taxon>Cynocephalidae</taxon>
        <taxon>Galeopterus</taxon>
    </lineage>
</organism>
<dbReference type="Gene3D" id="2.10.70.60">
    <property type="entry name" value="Phospholipase B-like, domain 1"/>
    <property type="match status" value="1"/>
</dbReference>
<feature type="chain" id="PRO_5045396516" evidence="1">
    <location>
        <begin position="30"/>
        <end position="111"/>
    </location>
</feature>
<dbReference type="InterPro" id="IPR043040">
    <property type="entry name" value="PLipase_B-like_dom1"/>
</dbReference>
<evidence type="ECO:0000313" key="3">
    <source>
        <dbReference type="RefSeq" id="XP_008563827.1"/>
    </source>
</evidence>
<dbReference type="RefSeq" id="XP_008563827.1">
    <property type="nucleotide sequence ID" value="XM_008565605.1"/>
</dbReference>